<sequence>MDPVFDLKALNSLSAPVRKCAKQLLKVELENPGPEDRFSDYAALGPLGLAPGFRARSVDQLRLLPLYWRLLGSAIPSAHHLDDPQPRCTFQFQIIILALLGIGEVPQETINMEPSRLLFSRMLPWVLFLQEHYASLPRLCHLRKQTEEDILCAFLNISLDVVQEDPSLLTTPGLTRIIFRTWALTLDNDSSPPLGRTPPLPPHLSMYHRGIFTPAHLDEILEALGGRLEEIPKLVVSTVKRVLRCCRTARRAGTTSSLEVDFALWSLGPVRTTLEALEEVIPSLDSMLSRIITGKIIGETLEELTRNTGPQRSKIVRESPQRSKIVRESLSLTTLLYILAQITTVKRAHLVAALEQSLLRSIAIFCQTLPTGDSVAPSVMEFFQKILQPCTLFADLHLSLKAGFIAANDFVDAARLAPRQAFSAALAAVHDSTAIHDAKAPTGPRESIALPAERTARLEKTHYRDSPPASCMTSALCLPFTASTGRCGGRLPSAGPGRSSSHTF</sequence>
<protein>
    <submittedName>
        <fullName evidence="1">Uncharacterized protein</fullName>
    </submittedName>
</protein>
<dbReference type="Proteomes" id="UP000815677">
    <property type="component" value="Unassembled WGS sequence"/>
</dbReference>
<accession>A0ABQ0LNX5</accession>
<proteinExistence type="predicted"/>
<gene>
    <name evidence="1" type="ORF">MCHLO_09834</name>
</gene>
<keyword evidence="2" id="KW-1185">Reference proteome</keyword>
<evidence type="ECO:0000313" key="1">
    <source>
        <dbReference type="EMBL" id="GAT52818.1"/>
    </source>
</evidence>
<evidence type="ECO:0000313" key="2">
    <source>
        <dbReference type="Proteomes" id="UP000815677"/>
    </source>
</evidence>
<organism evidence="1 2">
    <name type="scientific">Mycena chlorophos</name>
    <name type="common">Agaric fungus</name>
    <name type="synonym">Agaricus chlorophos</name>
    <dbReference type="NCBI Taxonomy" id="658473"/>
    <lineage>
        <taxon>Eukaryota</taxon>
        <taxon>Fungi</taxon>
        <taxon>Dikarya</taxon>
        <taxon>Basidiomycota</taxon>
        <taxon>Agaricomycotina</taxon>
        <taxon>Agaricomycetes</taxon>
        <taxon>Agaricomycetidae</taxon>
        <taxon>Agaricales</taxon>
        <taxon>Marasmiineae</taxon>
        <taxon>Mycenaceae</taxon>
        <taxon>Mycena</taxon>
    </lineage>
</organism>
<reference evidence="1" key="1">
    <citation type="submission" date="2014-09" db="EMBL/GenBank/DDBJ databases">
        <title>Genome sequence of the luminous mushroom Mycena chlorophos for searching fungal bioluminescence genes.</title>
        <authorList>
            <person name="Tanaka Y."/>
            <person name="Kasuga D."/>
            <person name="Oba Y."/>
            <person name="Hase S."/>
            <person name="Sato K."/>
            <person name="Oba Y."/>
            <person name="Sakakibara Y."/>
        </authorList>
    </citation>
    <scope>NUCLEOTIDE SEQUENCE</scope>
</reference>
<dbReference type="EMBL" id="DF847963">
    <property type="protein sequence ID" value="GAT52818.1"/>
    <property type="molecule type" value="Genomic_DNA"/>
</dbReference>
<name>A0ABQ0LNX5_MYCCL</name>